<keyword evidence="2" id="KW-1185">Reference proteome</keyword>
<organism evidence="1 2">
    <name type="scientific">Melastoma candidum</name>
    <dbReference type="NCBI Taxonomy" id="119954"/>
    <lineage>
        <taxon>Eukaryota</taxon>
        <taxon>Viridiplantae</taxon>
        <taxon>Streptophyta</taxon>
        <taxon>Embryophyta</taxon>
        <taxon>Tracheophyta</taxon>
        <taxon>Spermatophyta</taxon>
        <taxon>Magnoliopsida</taxon>
        <taxon>eudicotyledons</taxon>
        <taxon>Gunneridae</taxon>
        <taxon>Pentapetalae</taxon>
        <taxon>rosids</taxon>
        <taxon>malvids</taxon>
        <taxon>Myrtales</taxon>
        <taxon>Melastomataceae</taxon>
        <taxon>Melastomatoideae</taxon>
        <taxon>Melastomateae</taxon>
        <taxon>Melastoma</taxon>
    </lineage>
</organism>
<reference evidence="2" key="1">
    <citation type="journal article" date="2023" name="Front. Plant Sci.">
        <title>Chromosomal-level genome assembly of Melastoma candidum provides insights into trichome evolution.</title>
        <authorList>
            <person name="Zhong Y."/>
            <person name="Wu W."/>
            <person name="Sun C."/>
            <person name="Zou P."/>
            <person name="Liu Y."/>
            <person name="Dai S."/>
            <person name="Zhou R."/>
        </authorList>
    </citation>
    <scope>NUCLEOTIDE SEQUENCE [LARGE SCALE GENOMIC DNA]</scope>
</reference>
<name>A0ACB9LJR3_9MYRT</name>
<accession>A0ACB9LJR3</accession>
<protein>
    <submittedName>
        <fullName evidence="1">Uncharacterized protein</fullName>
    </submittedName>
</protein>
<gene>
    <name evidence="1" type="ORF">MLD38_036233</name>
</gene>
<evidence type="ECO:0000313" key="1">
    <source>
        <dbReference type="EMBL" id="KAI4311328.1"/>
    </source>
</evidence>
<proteinExistence type="predicted"/>
<sequence length="189" mass="20707">MSFHARRILPPGLSKKRKEGEAFYNPGPLPIKRSTTSPSPSPSPRASHPFVEPTPPSYVPPAAAQAKGRKPPDSPAIDNRILAGYMAHEFLTRGTILGQRFDPARAEAVAVSGAEPRKRPGVAERSESPRKGKGKEKEEEEDDKAKTTTQQQRKKKHPSYADVASMLKVEGAHIPGVVNPSQLVKWLHR</sequence>
<dbReference type="EMBL" id="CM042890">
    <property type="protein sequence ID" value="KAI4311328.1"/>
    <property type="molecule type" value="Genomic_DNA"/>
</dbReference>
<dbReference type="Proteomes" id="UP001057402">
    <property type="component" value="Chromosome 11"/>
</dbReference>
<comment type="caution">
    <text evidence="1">The sequence shown here is derived from an EMBL/GenBank/DDBJ whole genome shotgun (WGS) entry which is preliminary data.</text>
</comment>
<evidence type="ECO:0000313" key="2">
    <source>
        <dbReference type="Proteomes" id="UP001057402"/>
    </source>
</evidence>